<organism evidence="2">
    <name type="scientific">Solanum chacoense</name>
    <name type="common">Chaco potato</name>
    <dbReference type="NCBI Taxonomy" id="4108"/>
    <lineage>
        <taxon>Eukaryota</taxon>
        <taxon>Viridiplantae</taxon>
        <taxon>Streptophyta</taxon>
        <taxon>Embryophyta</taxon>
        <taxon>Tracheophyta</taxon>
        <taxon>Spermatophyta</taxon>
        <taxon>Magnoliopsida</taxon>
        <taxon>eudicotyledons</taxon>
        <taxon>Gunneridae</taxon>
        <taxon>Pentapetalae</taxon>
        <taxon>asterids</taxon>
        <taxon>lamiids</taxon>
        <taxon>Solanales</taxon>
        <taxon>Solanaceae</taxon>
        <taxon>Solanoideae</taxon>
        <taxon>Solaneae</taxon>
        <taxon>Solanum</taxon>
    </lineage>
</organism>
<dbReference type="EMBL" id="GEDG01039796">
    <property type="protein sequence ID" value="JAP06971.1"/>
    <property type="molecule type" value="Transcribed_RNA"/>
</dbReference>
<evidence type="ECO:0000313" key="2">
    <source>
        <dbReference type="EMBL" id="JAP06971.1"/>
    </source>
</evidence>
<dbReference type="AlphaFoldDB" id="A0A0V0GI69"/>
<keyword evidence="1" id="KW-1133">Transmembrane helix</keyword>
<feature type="non-terminal residue" evidence="2">
    <location>
        <position position="63"/>
    </location>
</feature>
<sequence length="63" mass="7639">MLQVFHLTILLFHLSYALNAILLLILRLHPPKFHYTSHYPQIQLRHRHLPTLLHLYSRDYTLP</sequence>
<keyword evidence="1" id="KW-0812">Transmembrane</keyword>
<proteinExistence type="predicted"/>
<protein>
    <submittedName>
        <fullName evidence="2">Putative ovule protein</fullName>
    </submittedName>
</protein>
<feature type="transmembrane region" description="Helical" evidence="1">
    <location>
        <begin position="6"/>
        <end position="26"/>
    </location>
</feature>
<evidence type="ECO:0000256" key="1">
    <source>
        <dbReference type="SAM" id="Phobius"/>
    </source>
</evidence>
<keyword evidence="1" id="KW-0472">Membrane</keyword>
<name>A0A0V0GI69_SOLCH</name>
<accession>A0A0V0GI69</accession>
<reference evidence="2" key="1">
    <citation type="submission" date="2015-12" db="EMBL/GenBank/DDBJ databases">
        <title>Gene expression during late stages of embryo sac development: a critical building block for successful pollen-pistil interactions.</title>
        <authorList>
            <person name="Liu Y."/>
            <person name="Joly V."/>
            <person name="Sabar M."/>
            <person name="Matton D.P."/>
        </authorList>
    </citation>
    <scope>NUCLEOTIDE SEQUENCE</scope>
</reference>